<proteinExistence type="predicted"/>
<dbReference type="EMBL" id="BK015564">
    <property type="protein sequence ID" value="DAE13372.1"/>
    <property type="molecule type" value="Genomic_DNA"/>
</dbReference>
<sequence length="132" mass="15252">MLLYHLSRNPNLTTLIPQIPETAIPYNEDVSIPRVCFAPTIEGCLSALGDIGMEYYVYTPINQKLKGYSCRSHVCDAPATGERWIKKPVAVKKIGKIKSRDTGISKPMTIKYKGRTEQIWYLKYTYEWKERY</sequence>
<evidence type="ECO:0000313" key="1">
    <source>
        <dbReference type="EMBL" id="DAE13372.1"/>
    </source>
</evidence>
<protein>
    <submittedName>
        <fullName evidence="1">Uncharacterized protein</fullName>
    </submittedName>
</protein>
<name>A0A8S5Q497_9CAUD</name>
<reference evidence="1" key="1">
    <citation type="journal article" date="2021" name="Proc. Natl. Acad. Sci. U.S.A.">
        <title>A Catalog of Tens of Thousands of Viruses from Human Metagenomes Reveals Hidden Associations with Chronic Diseases.</title>
        <authorList>
            <person name="Tisza M.J."/>
            <person name="Buck C.B."/>
        </authorList>
    </citation>
    <scope>NUCLEOTIDE SEQUENCE</scope>
    <source>
        <strain evidence="1">CtLqe90</strain>
    </source>
</reference>
<organism evidence="1">
    <name type="scientific">Siphoviridae sp. ctLqe90</name>
    <dbReference type="NCBI Taxonomy" id="2825456"/>
    <lineage>
        <taxon>Viruses</taxon>
        <taxon>Duplodnaviria</taxon>
        <taxon>Heunggongvirae</taxon>
        <taxon>Uroviricota</taxon>
        <taxon>Caudoviricetes</taxon>
    </lineage>
</organism>
<accession>A0A8S5Q497</accession>